<gene>
    <name evidence="4" type="primary">LOC112397140</name>
</gene>
<evidence type="ECO:0000313" key="3">
    <source>
        <dbReference type="Proteomes" id="UP000252040"/>
    </source>
</evidence>
<dbReference type="InParanoid" id="A0A341B603"/>
<reference evidence="4" key="1">
    <citation type="submission" date="2025-08" db="UniProtKB">
        <authorList>
            <consortium name="RefSeq"/>
        </authorList>
    </citation>
    <scope>IDENTIFICATION</scope>
    <source>
        <tissue evidence="4">Meat</tissue>
    </source>
</reference>
<dbReference type="GeneID" id="112397140"/>
<dbReference type="KEGG" id="nasi:112397140"/>
<sequence>MLSICTIWGLSTAVISGVVESCQLSRTTLGQFSQSLDVLCALRFQLLKGFFKRVVCPPPHFLSGPSQKPPKDSPCLQPRFLSVCHTTSRRTGGAALHSGKQSESPVLMRLTASWEIQTRTLIILRYNRVSPALPSQLSAGESSFLDPSMTHPAQRKMQSLERGCVVLGLGPSVAEERKLSTQRPKKHSSLEAAKVESRRRPVERAHSWPLPGLDDIHPYTVLASWAGHGRRAWFPIHSSLEERRGVLLHRLWTTADIGPPASR</sequence>
<dbReference type="Proteomes" id="UP000252040">
    <property type="component" value="Unplaced"/>
</dbReference>
<keyword evidence="3" id="KW-1185">Reference proteome</keyword>
<feature type="compositionally biased region" description="Basic and acidic residues" evidence="1">
    <location>
        <begin position="193"/>
        <end position="206"/>
    </location>
</feature>
<feature type="chain" id="PRO_5016430766" evidence="2">
    <location>
        <begin position="22"/>
        <end position="263"/>
    </location>
</feature>
<dbReference type="AlphaFoldDB" id="A0A341B603"/>
<keyword evidence="2" id="KW-0732">Signal</keyword>
<feature type="signal peptide" evidence="2">
    <location>
        <begin position="1"/>
        <end position="21"/>
    </location>
</feature>
<accession>A0A341B603</accession>
<proteinExistence type="predicted"/>
<organism evidence="3 4">
    <name type="scientific">Neophocaena asiaeorientalis asiaeorientalis</name>
    <name type="common">Yangtze finless porpoise</name>
    <name type="synonym">Neophocaena phocaenoides subsp. asiaeorientalis</name>
    <dbReference type="NCBI Taxonomy" id="1706337"/>
    <lineage>
        <taxon>Eukaryota</taxon>
        <taxon>Metazoa</taxon>
        <taxon>Chordata</taxon>
        <taxon>Craniata</taxon>
        <taxon>Vertebrata</taxon>
        <taxon>Euteleostomi</taxon>
        <taxon>Mammalia</taxon>
        <taxon>Eutheria</taxon>
        <taxon>Laurasiatheria</taxon>
        <taxon>Artiodactyla</taxon>
        <taxon>Whippomorpha</taxon>
        <taxon>Cetacea</taxon>
        <taxon>Odontoceti</taxon>
        <taxon>Phocoenidae</taxon>
        <taxon>Neophocaena</taxon>
    </lineage>
</organism>
<dbReference type="RefSeq" id="XP_024597032.1">
    <property type="nucleotide sequence ID" value="XM_024741264.1"/>
</dbReference>
<feature type="region of interest" description="Disordered" evidence="1">
    <location>
        <begin position="176"/>
        <end position="207"/>
    </location>
</feature>
<name>A0A341B603_NEOAA</name>
<evidence type="ECO:0000313" key="4">
    <source>
        <dbReference type="RefSeq" id="XP_024597032.1"/>
    </source>
</evidence>
<evidence type="ECO:0000256" key="1">
    <source>
        <dbReference type="SAM" id="MobiDB-lite"/>
    </source>
</evidence>
<protein>
    <submittedName>
        <fullName evidence="4">Uncharacterized protein LOC112397140</fullName>
    </submittedName>
</protein>
<evidence type="ECO:0000256" key="2">
    <source>
        <dbReference type="SAM" id="SignalP"/>
    </source>
</evidence>